<protein>
    <recommendedName>
        <fullName evidence="4">DUF3221 domain-containing protein</fullName>
    </recommendedName>
</protein>
<evidence type="ECO:0000256" key="1">
    <source>
        <dbReference type="SAM" id="SignalP"/>
    </source>
</evidence>
<proteinExistence type="predicted"/>
<dbReference type="EMBL" id="JACIVE010000016">
    <property type="protein sequence ID" value="MBB1094778.1"/>
    <property type="molecule type" value="Genomic_DNA"/>
</dbReference>
<evidence type="ECO:0000313" key="2">
    <source>
        <dbReference type="EMBL" id="MBB1094778.1"/>
    </source>
</evidence>
<name>A0A7W3UFZ5_9LACO</name>
<accession>A0A7W3UFZ5</accession>
<dbReference type="AlphaFoldDB" id="A0A7W3UFZ5"/>
<gene>
    <name evidence="2" type="ORF">H5R92_00895</name>
</gene>
<dbReference type="Proteomes" id="UP000534578">
    <property type="component" value="Unassembled WGS sequence"/>
</dbReference>
<dbReference type="RefSeq" id="WP_182577756.1">
    <property type="nucleotide sequence ID" value="NZ_JACIVE010000016.1"/>
</dbReference>
<feature type="chain" id="PRO_5031431137" description="DUF3221 domain-containing protein" evidence="1">
    <location>
        <begin position="25"/>
        <end position="145"/>
    </location>
</feature>
<comment type="caution">
    <text evidence="2">The sequence shown here is derived from an EMBL/GenBank/DDBJ whole genome shotgun (WGS) entry which is preliminary data.</text>
</comment>
<reference evidence="2 3" key="1">
    <citation type="submission" date="2020-07" db="EMBL/GenBank/DDBJ databases">
        <title>Description of Limosilactobacillus balticus sp. nov., Limosilactobacillus agrestis sp. nov., Limosilactobacillus albertensis sp. nov., Limosilactobacillus rudii sp. nov., Limosilactobacillus fastidiosus sp. nov., five novel Limosilactobacillus species isolated from the vertebrate gastrointestinal tract, and proposal of 6 subspecies of Limosilactobacillus reuteri adapted to the gastrointestinal tract of specific vertebrate hosts.</title>
        <authorList>
            <person name="Li F."/>
            <person name="Cheng C."/>
            <person name="Zheng J."/>
            <person name="Quevedo R.M."/>
            <person name="Li J."/>
            <person name="Roos S."/>
            <person name="Gaenzle M.G."/>
            <person name="Walter J."/>
        </authorList>
    </citation>
    <scope>NUCLEOTIDE SEQUENCE [LARGE SCALE GENOMIC DNA]</scope>
    <source>
        <strain evidence="2 3">BG-MG3-A</strain>
    </source>
</reference>
<evidence type="ECO:0000313" key="3">
    <source>
        <dbReference type="Proteomes" id="UP000534578"/>
    </source>
</evidence>
<feature type="signal peptide" evidence="1">
    <location>
        <begin position="1"/>
        <end position="24"/>
    </location>
</feature>
<organism evidence="2 3">
    <name type="scientific">Limosilactobacillus agrestis</name>
    <dbReference type="NCBI Taxonomy" id="2759748"/>
    <lineage>
        <taxon>Bacteria</taxon>
        <taxon>Bacillati</taxon>
        <taxon>Bacillota</taxon>
        <taxon>Bacilli</taxon>
        <taxon>Lactobacillales</taxon>
        <taxon>Lactobacillaceae</taxon>
        <taxon>Limosilactobacillus</taxon>
    </lineage>
</organism>
<evidence type="ECO:0008006" key="4">
    <source>
        <dbReference type="Google" id="ProtNLM"/>
    </source>
</evidence>
<keyword evidence="1" id="KW-0732">Signal</keyword>
<sequence>MKKLFLILASLFVGISLVSFTASADSDDDDAPDITTKYDINNMDQYSDDDLGEYVTINKFYVKAVSYDKHHKERIIFTNTPQSDTYFFTVLNGNKHNKKIKVGKKVTIKGTVFGKQSIEKAQANRGFGSNFYGKQAFFVLTDSYK</sequence>